<comment type="similarity">
    <text evidence="1 3">Belongs to the Nudix hydrolase family.</text>
</comment>
<dbReference type="PROSITE" id="PS51462">
    <property type="entry name" value="NUDIX"/>
    <property type="match status" value="1"/>
</dbReference>
<keyword evidence="2 3" id="KW-0378">Hydrolase</keyword>
<dbReference type="Gene3D" id="3.40.50.1240">
    <property type="entry name" value="Phosphoglycerate mutase-like"/>
    <property type="match status" value="1"/>
</dbReference>
<gene>
    <name evidence="5" type="ORF">ACFSXZ_33420</name>
</gene>
<dbReference type="CDD" id="cd03673">
    <property type="entry name" value="NUDIX_Ap6A_hydrolase"/>
    <property type="match status" value="1"/>
</dbReference>
<dbReference type="Pfam" id="PF00293">
    <property type="entry name" value="NUDIX"/>
    <property type="match status" value="1"/>
</dbReference>
<dbReference type="InterPro" id="IPR020476">
    <property type="entry name" value="Nudix_hydrolase"/>
</dbReference>
<dbReference type="InterPro" id="IPR020084">
    <property type="entry name" value="NUDIX_hydrolase_CS"/>
</dbReference>
<dbReference type="Gene3D" id="3.90.79.10">
    <property type="entry name" value="Nucleoside Triphosphate Pyrophosphohydrolase"/>
    <property type="match status" value="1"/>
</dbReference>
<feature type="domain" description="Nudix hydrolase" evidence="4">
    <location>
        <begin position="7"/>
        <end position="132"/>
    </location>
</feature>
<reference evidence="6" key="1">
    <citation type="journal article" date="2019" name="Int. J. Syst. Evol. Microbiol.">
        <title>The Global Catalogue of Microorganisms (GCM) 10K type strain sequencing project: providing services to taxonomists for standard genome sequencing and annotation.</title>
        <authorList>
            <consortium name="The Broad Institute Genomics Platform"/>
            <consortium name="The Broad Institute Genome Sequencing Center for Infectious Disease"/>
            <person name="Wu L."/>
            <person name="Ma J."/>
        </authorList>
    </citation>
    <scope>NUCLEOTIDE SEQUENCE [LARGE SCALE GENOMIC DNA]</scope>
    <source>
        <strain evidence="6">CGMCC 4.7645</strain>
    </source>
</reference>
<dbReference type="Proteomes" id="UP001597417">
    <property type="component" value="Unassembled WGS sequence"/>
</dbReference>
<comment type="caution">
    <text evidence="5">The sequence shown here is derived from an EMBL/GenBank/DDBJ whole genome shotgun (WGS) entry which is preliminary data.</text>
</comment>
<dbReference type="PANTHER" id="PTHR21340:SF0">
    <property type="entry name" value="BIS(5'-NUCLEOSYL)-TETRAPHOSPHATASE [ASYMMETRICAL]"/>
    <property type="match status" value="1"/>
</dbReference>
<dbReference type="SMART" id="SM00855">
    <property type="entry name" value="PGAM"/>
    <property type="match status" value="1"/>
</dbReference>
<dbReference type="InterPro" id="IPR015797">
    <property type="entry name" value="NUDIX_hydrolase-like_dom_sf"/>
</dbReference>
<evidence type="ECO:0000313" key="5">
    <source>
        <dbReference type="EMBL" id="MFD2421241.1"/>
    </source>
</evidence>
<organism evidence="5 6">
    <name type="scientific">Amycolatopsis pigmentata</name>
    <dbReference type="NCBI Taxonomy" id="450801"/>
    <lineage>
        <taxon>Bacteria</taxon>
        <taxon>Bacillati</taxon>
        <taxon>Actinomycetota</taxon>
        <taxon>Actinomycetes</taxon>
        <taxon>Pseudonocardiales</taxon>
        <taxon>Pseudonocardiaceae</taxon>
        <taxon>Amycolatopsis</taxon>
    </lineage>
</organism>
<evidence type="ECO:0000256" key="2">
    <source>
        <dbReference type="ARBA" id="ARBA00022801"/>
    </source>
</evidence>
<dbReference type="PRINTS" id="PR00502">
    <property type="entry name" value="NUDIXFAMILY"/>
</dbReference>
<dbReference type="Pfam" id="PF00300">
    <property type="entry name" value="His_Phos_1"/>
    <property type="match status" value="1"/>
</dbReference>
<dbReference type="RefSeq" id="WP_378269710.1">
    <property type="nucleotide sequence ID" value="NZ_JBHUKR010000021.1"/>
</dbReference>
<evidence type="ECO:0000256" key="3">
    <source>
        <dbReference type="RuleBase" id="RU003476"/>
    </source>
</evidence>
<sequence length="315" mass="33318">MNARPPGEVRAAGAVLWRDTSRGVRVAVVHRPQYDDWSLPKGKLDRDETVPAAAVRELREETGFSATLGRRLSTVRYSVDAGRKTVEYFSAAAGEGTFEANAEVDELRWLSPAEAEKALTYRRDAAVLRAFMALPAPLSTVLLVRHAKAGKRGEWTGDDDLRPLSSAGARQAEAVRKLAPLFGVDRVFSAPPLRCVQTAAGTAEDLGTEVGIEPSLSETGYWPDADRGLSRLRAIVTAGGTPLIASQGGVIPDLLSSLAARAGITLPAGKRGTVPCKKGSVWVLSFHAGSSNGGPLLAAADYYPTALPAPAPARL</sequence>
<evidence type="ECO:0000259" key="4">
    <source>
        <dbReference type="PROSITE" id="PS51462"/>
    </source>
</evidence>
<keyword evidence="6" id="KW-1185">Reference proteome</keyword>
<dbReference type="PROSITE" id="PS00893">
    <property type="entry name" value="NUDIX_BOX"/>
    <property type="match status" value="1"/>
</dbReference>
<dbReference type="InterPro" id="IPR029033">
    <property type="entry name" value="His_PPase_superfam"/>
</dbReference>
<evidence type="ECO:0000313" key="6">
    <source>
        <dbReference type="Proteomes" id="UP001597417"/>
    </source>
</evidence>
<dbReference type="SUPFAM" id="SSF53254">
    <property type="entry name" value="Phosphoglycerate mutase-like"/>
    <property type="match status" value="1"/>
</dbReference>
<dbReference type="CDD" id="cd07067">
    <property type="entry name" value="HP_PGM_like"/>
    <property type="match status" value="1"/>
</dbReference>
<proteinExistence type="inferred from homology"/>
<dbReference type="InterPro" id="IPR000086">
    <property type="entry name" value="NUDIX_hydrolase_dom"/>
</dbReference>
<dbReference type="SUPFAM" id="SSF55811">
    <property type="entry name" value="Nudix"/>
    <property type="match status" value="1"/>
</dbReference>
<dbReference type="InterPro" id="IPR051325">
    <property type="entry name" value="Nudix_hydrolase_domain"/>
</dbReference>
<accession>A0ABW5G4Z4</accession>
<dbReference type="PANTHER" id="PTHR21340">
    <property type="entry name" value="DIADENOSINE 5,5-P1,P4-TETRAPHOSPHATE PYROPHOSPHOHYDROLASE MUTT"/>
    <property type="match status" value="1"/>
</dbReference>
<protein>
    <submittedName>
        <fullName evidence="5">NUDIX domain-containing protein</fullName>
    </submittedName>
</protein>
<evidence type="ECO:0000256" key="1">
    <source>
        <dbReference type="ARBA" id="ARBA00005582"/>
    </source>
</evidence>
<dbReference type="EMBL" id="JBHUKR010000021">
    <property type="protein sequence ID" value="MFD2421241.1"/>
    <property type="molecule type" value="Genomic_DNA"/>
</dbReference>
<name>A0ABW5G4Z4_9PSEU</name>
<dbReference type="InterPro" id="IPR013078">
    <property type="entry name" value="His_Pase_superF_clade-1"/>
</dbReference>